<keyword evidence="4" id="KW-1185">Reference proteome</keyword>
<feature type="transmembrane region" description="Helical" evidence="1">
    <location>
        <begin position="96"/>
        <end position="117"/>
    </location>
</feature>
<evidence type="ECO:0000313" key="4">
    <source>
        <dbReference type="Proteomes" id="UP000078237"/>
    </source>
</evidence>
<evidence type="ECO:0000313" key="3">
    <source>
        <dbReference type="EMBL" id="KXX74764.1"/>
    </source>
</evidence>
<dbReference type="EMBL" id="LCTW02000322">
    <property type="protein sequence ID" value="KXX74764.1"/>
    <property type="molecule type" value="Genomic_DNA"/>
</dbReference>
<keyword evidence="1" id="KW-0812">Transmembrane</keyword>
<feature type="transmembrane region" description="Helical" evidence="1">
    <location>
        <begin position="60"/>
        <end position="84"/>
    </location>
</feature>
<proteinExistence type="predicted"/>
<keyword evidence="2" id="KW-0732">Signal</keyword>
<name>A0A175VVI7_9PEZI</name>
<dbReference type="Proteomes" id="UP000078237">
    <property type="component" value="Unassembled WGS sequence"/>
</dbReference>
<gene>
    <name evidence="3" type="ORF">MMYC01_209286</name>
</gene>
<evidence type="ECO:0000256" key="1">
    <source>
        <dbReference type="SAM" id="Phobius"/>
    </source>
</evidence>
<protein>
    <submittedName>
        <fullName evidence="3">Uncharacterized protein</fullName>
    </submittedName>
</protein>
<dbReference type="VEuPathDB" id="FungiDB:MMYC01_209286"/>
<sequence>MYTVGVTLVMRTIVSFVLALQYGEQTAPWNADVAIGPRVSFFLTMLVLPYQNASRADAQIISCGFAVNSVGSYYLVIHCLPIYSQSVSGSIPTMSGVYNLTLIIASTVPMIVSGMAIRATGYVVRLLLALCGIRDRFDSTRIKEMAVAA</sequence>
<reference evidence="3 4" key="1">
    <citation type="journal article" date="2016" name="Genome Announc.">
        <title>Genome Sequence of Madurella mycetomatis mm55, Isolated from a Human Mycetoma Case in Sudan.</title>
        <authorList>
            <person name="Smit S."/>
            <person name="Derks M.F."/>
            <person name="Bervoets S."/>
            <person name="Fahal A."/>
            <person name="van Leeuwen W."/>
            <person name="van Belkum A."/>
            <person name="van de Sande W.W."/>
        </authorList>
    </citation>
    <scope>NUCLEOTIDE SEQUENCE [LARGE SCALE GENOMIC DNA]</scope>
    <source>
        <strain evidence="4">mm55</strain>
    </source>
</reference>
<dbReference type="AlphaFoldDB" id="A0A175VVI7"/>
<feature type="chain" id="PRO_5008043344" evidence="2">
    <location>
        <begin position="20"/>
        <end position="149"/>
    </location>
</feature>
<feature type="signal peptide" evidence="2">
    <location>
        <begin position="1"/>
        <end position="19"/>
    </location>
</feature>
<evidence type="ECO:0000256" key="2">
    <source>
        <dbReference type="SAM" id="SignalP"/>
    </source>
</evidence>
<keyword evidence="1" id="KW-1133">Transmembrane helix</keyword>
<organism evidence="3 4">
    <name type="scientific">Madurella mycetomatis</name>
    <dbReference type="NCBI Taxonomy" id="100816"/>
    <lineage>
        <taxon>Eukaryota</taxon>
        <taxon>Fungi</taxon>
        <taxon>Dikarya</taxon>
        <taxon>Ascomycota</taxon>
        <taxon>Pezizomycotina</taxon>
        <taxon>Sordariomycetes</taxon>
        <taxon>Sordariomycetidae</taxon>
        <taxon>Sordariales</taxon>
        <taxon>Sordariales incertae sedis</taxon>
        <taxon>Madurella</taxon>
    </lineage>
</organism>
<keyword evidence="1" id="KW-0472">Membrane</keyword>
<comment type="caution">
    <text evidence="3">The sequence shown here is derived from an EMBL/GenBank/DDBJ whole genome shotgun (WGS) entry which is preliminary data.</text>
</comment>
<accession>A0A175VVI7</accession>